<feature type="compositionally biased region" description="Basic and acidic residues" evidence="1">
    <location>
        <begin position="97"/>
        <end position="113"/>
    </location>
</feature>
<feature type="region of interest" description="Disordered" evidence="1">
    <location>
        <begin position="154"/>
        <end position="179"/>
    </location>
</feature>
<gene>
    <name evidence="2" type="ORF">AWC38_SpisGene23900</name>
</gene>
<keyword evidence="3" id="KW-1185">Reference proteome</keyword>
<dbReference type="EMBL" id="LSMT01001533">
    <property type="protein sequence ID" value="PFX12178.1"/>
    <property type="molecule type" value="Genomic_DNA"/>
</dbReference>
<evidence type="ECO:0000256" key="1">
    <source>
        <dbReference type="SAM" id="MobiDB-lite"/>
    </source>
</evidence>
<feature type="compositionally biased region" description="Acidic residues" evidence="1">
    <location>
        <begin position="84"/>
        <end position="96"/>
    </location>
</feature>
<proteinExistence type="predicted"/>
<name>A0A2B4R709_STYPI</name>
<comment type="caution">
    <text evidence="2">The sequence shown here is derived from an EMBL/GenBank/DDBJ whole genome shotgun (WGS) entry which is preliminary data.</text>
</comment>
<sequence length="401" mass="46451">MSADLEDNPKWATVDLEKVLDVVEHCADEDDCRRCFRDANNFIHKDWDDEDLTDRQKHFLTLRNKILEDFKELLQFAEKCCIEGPEEEEEEEEEEEKKDVEKPVVEEKQDTEQSEKGFVSLKKHVLVTLSIKTGVCEMISYTFDCDCKMSTVPEVASDNKKGSKRTSPNPNKKAKKAKKEIDIDHPHLTYEDGKLVPRPGIKIKNGKLVPPDGAVHIRDGKVVQLRESYTEPNHKESQTEPAELVEEGEVVEQGKVVPGIEGTGTFHYSSLDDLLESVETIPTWYACPIHKDEKMEELTSKKEHVKDTFLRCHVSHCPVFTSTKDYGLYYDMCQHQGHPWFTLERIEQMKCQCGEDPTLSMSSSQKNKNRMYLRCNRRECDLFTWWDRKPYMPVQQILMAA</sequence>
<evidence type="ECO:0000313" key="3">
    <source>
        <dbReference type="Proteomes" id="UP000225706"/>
    </source>
</evidence>
<dbReference type="Proteomes" id="UP000225706">
    <property type="component" value="Unassembled WGS sequence"/>
</dbReference>
<reference evidence="3" key="1">
    <citation type="journal article" date="2017" name="bioRxiv">
        <title>Comparative analysis of the genomes of Stylophora pistillata and Acropora digitifera provides evidence for extensive differences between species of corals.</title>
        <authorList>
            <person name="Voolstra C.R."/>
            <person name="Li Y."/>
            <person name="Liew Y.J."/>
            <person name="Baumgarten S."/>
            <person name="Zoccola D."/>
            <person name="Flot J.-F."/>
            <person name="Tambutte S."/>
            <person name="Allemand D."/>
            <person name="Aranda M."/>
        </authorList>
    </citation>
    <scope>NUCLEOTIDE SEQUENCE [LARGE SCALE GENOMIC DNA]</scope>
</reference>
<accession>A0A2B4R709</accession>
<evidence type="ECO:0000313" key="2">
    <source>
        <dbReference type="EMBL" id="PFX12178.1"/>
    </source>
</evidence>
<protein>
    <submittedName>
        <fullName evidence="2">Uncharacterized protein</fullName>
    </submittedName>
</protein>
<organism evidence="2 3">
    <name type="scientific">Stylophora pistillata</name>
    <name type="common">Smooth cauliflower coral</name>
    <dbReference type="NCBI Taxonomy" id="50429"/>
    <lineage>
        <taxon>Eukaryota</taxon>
        <taxon>Metazoa</taxon>
        <taxon>Cnidaria</taxon>
        <taxon>Anthozoa</taxon>
        <taxon>Hexacorallia</taxon>
        <taxon>Scleractinia</taxon>
        <taxon>Astrocoeniina</taxon>
        <taxon>Pocilloporidae</taxon>
        <taxon>Stylophora</taxon>
    </lineage>
</organism>
<dbReference type="AlphaFoldDB" id="A0A2B4R709"/>
<feature type="region of interest" description="Disordered" evidence="1">
    <location>
        <begin position="84"/>
        <end position="113"/>
    </location>
</feature>